<dbReference type="RefSeq" id="WP_184172697.1">
    <property type="nucleotide sequence ID" value="NZ_JACHGF010000002.1"/>
</dbReference>
<proteinExistence type="predicted"/>
<comment type="caution">
    <text evidence="1">The sequence shown here is derived from an EMBL/GenBank/DDBJ whole genome shotgun (WGS) entry which is preliminary data.</text>
</comment>
<name>A0A840TTL0_9BACT</name>
<evidence type="ECO:0000313" key="2">
    <source>
        <dbReference type="Proteomes" id="UP000557307"/>
    </source>
</evidence>
<accession>A0A840TTL0</accession>
<dbReference type="EMBL" id="JACHGF010000002">
    <property type="protein sequence ID" value="MBB5283368.1"/>
    <property type="molecule type" value="Genomic_DNA"/>
</dbReference>
<gene>
    <name evidence="1" type="ORF">HNQ92_001494</name>
</gene>
<evidence type="ECO:0000313" key="1">
    <source>
        <dbReference type="EMBL" id="MBB5283368.1"/>
    </source>
</evidence>
<dbReference type="Pfam" id="PF14247">
    <property type="entry name" value="DUF4344"/>
    <property type="match status" value="1"/>
</dbReference>
<protein>
    <submittedName>
        <fullName evidence="1">Uncharacterized protein</fullName>
    </submittedName>
</protein>
<dbReference type="Proteomes" id="UP000557307">
    <property type="component" value="Unassembled WGS sequence"/>
</dbReference>
<dbReference type="AlphaFoldDB" id="A0A840TTL0"/>
<dbReference type="InterPro" id="IPR025644">
    <property type="entry name" value="DUF4344"/>
</dbReference>
<reference evidence="1 2" key="1">
    <citation type="submission" date="2020-08" db="EMBL/GenBank/DDBJ databases">
        <title>Genomic Encyclopedia of Type Strains, Phase IV (KMG-IV): sequencing the most valuable type-strain genomes for metagenomic binning, comparative biology and taxonomic classification.</title>
        <authorList>
            <person name="Goeker M."/>
        </authorList>
    </citation>
    <scope>NUCLEOTIDE SEQUENCE [LARGE SCALE GENOMIC DNA]</scope>
    <source>
        <strain evidence="1 2">DSM 105074</strain>
    </source>
</reference>
<organism evidence="1 2">
    <name type="scientific">Rhabdobacter roseus</name>
    <dbReference type="NCBI Taxonomy" id="1655419"/>
    <lineage>
        <taxon>Bacteria</taxon>
        <taxon>Pseudomonadati</taxon>
        <taxon>Bacteroidota</taxon>
        <taxon>Cytophagia</taxon>
        <taxon>Cytophagales</taxon>
        <taxon>Cytophagaceae</taxon>
        <taxon>Rhabdobacter</taxon>
    </lineage>
</organism>
<sequence>MLYARVQSKYFQRLDVTYIHLFMKKAFLTLILAGLGFMAKAQQEGQIKLHVQTSQVAPQLSSFLSVEKGLTPFLNQLNATYAPEHDIPVLICDCGVENAFYTPSIRQITICYEWLDQHLKLLTQKTGTKDYVHKVQGIVLVPLLQELGNALLHQLNYPLDGKEAQAVDEFAVVSLAANPGHEYFWPLHYGLLAKYHRTQALSAKKQSPVRANEQLAATYAPDLARYYRLRSILSGAYPDLALQEGTIGDNRAPKNRHKLDETRFESSSDEYQRIARQWENRLAALSRQQKTLPLQALSMASEEEVEKPESITIPIYRLTSLEMEHWRIKSHPLHEIPFLSAKREPGRRVYDVRVNAQGELVSASANPGLARGRCPVATEAVIHQFVNALKFEQTTQVPPANHSGRIVVEF</sequence>
<keyword evidence="2" id="KW-1185">Reference proteome</keyword>